<accession>A0A7W8HCX8</accession>
<reference evidence="1 2" key="1">
    <citation type="submission" date="2020-08" db="EMBL/GenBank/DDBJ databases">
        <title>Genomic Encyclopedia of Type Strains, Phase IV (KMG-IV): sequencing the most valuable type-strain genomes for metagenomic binning, comparative biology and taxonomic classification.</title>
        <authorList>
            <person name="Goeker M."/>
        </authorList>
    </citation>
    <scope>NUCLEOTIDE SEQUENCE [LARGE SCALE GENOMIC DNA]</scope>
    <source>
        <strain evidence="1 2">DSM 106146</strain>
    </source>
</reference>
<protein>
    <submittedName>
        <fullName evidence="1">tRNA uridine 5-carbamoylmethylation protein Kti12</fullName>
    </submittedName>
</protein>
<sequence>MLVLNFFGGPGVGKSTYSAYFYSMLKMRGINCELVTEYAKQKVWEGNDTILSNQVYLFSKQYVGLTKLDGKVELAIMDSPLLLSLLYQSNIKIKDSFYKMALDCHSEFDNINYLICGNGNYTNQGRYQSCEEAIKLSSVMKKILDYNEVQYRIIQQYTGLDGIDKLNEQIEEIYTLILNKRK</sequence>
<dbReference type="Proteomes" id="UP000543642">
    <property type="component" value="Unassembled WGS sequence"/>
</dbReference>
<dbReference type="EMBL" id="JACHFW010000011">
    <property type="protein sequence ID" value="MBB5265377.1"/>
    <property type="molecule type" value="Genomic_DNA"/>
</dbReference>
<name>A0A7W8HCX8_9FIRM</name>
<dbReference type="InterPro" id="IPR027417">
    <property type="entry name" value="P-loop_NTPase"/>
</dbReference>
<dbReference type="AlphaFoldDB" id="A0A7W8HCX8"/>
<comment type="caution">
    <text evidence="1">The sequence shown here is derived from an EMBL/GenBank/DDBJ whole genome shotgun (WGS) entry which is preliminary data.</text>
</comment>
<evidence type="ECO:0000313" key="1">
    <source>
        <dbReference type="EMBL" id="MBB5265377.1"/>
    </source>
</evidence>
<evidence type="ECO:0000313" key="2">
    <source>
        <dbReference type="Proteomes" id="UP000543642"/>
    </source>
</evidence>
<dbReference type="SUPFAM" id="SSF52540">
    <property type="entry name" value="P-loop containing nucleoside triphosphate hydrolases"/>
    <property type="match status" value="1"/>
</dbReference>
<gene>
    <name evidence="1" type="ORF">HNP82_002523</name>
</gene>
<dbReference type="RefSeq" id="WP_183775283.1">
    <property type="nucleotide sequence ID" value="NZ_JACHFW010000011.1"/>
</dbReference>
<keyword evidence="2" id="KW-1185">Reference proteome</keyword>
<dbReference type="Gene3D" id="3.40.50.300">
    <property type="entry name" value="P-loop containing nucleotide triphosphate hydrolases"/>
    <property type="match status" value="1"/>
</dbReference>
<organism evidence="1 2">
    <name type="scientific">Catenibacillus scindens</name>
    <dbReference type="NCBI Taxonomy" id="673271"/>
    <lineage>
        <taxon>Bacteria</taxon>
        <taxon>Bacillati</taxon>
        <taxon>Bacillota</taxon>
        <taxon>Clostridia</taxon>
        <taxon>Lachnospirales</taxon>
        <taxon>Lachnospiraceae</taxon>
        <taxon>Catenibacillus</taxon>
    </lineage>
</organism>
<proteinExistence type="predicted"/>